<dbReference type="NCBIfam" id="TIGR04183">
    <property type="entry name" value="Por_Secre_tail"/>
    <property type="match status" value="1"/>
</dbReference>
<dbReference type="Proteomes" id="UP000605676">
    <property type="component" value="Unassembled WGS sequence"/>
</dbReference>
<dbReference type="Gene3D" id="3.40.50.1460">
    <property type="match status" value="1"/>
</dbReference>
<reference evidence="3 4" key="1">
    <citation type="submission" date="2021-01" db="EMBL/GenBank/DDBJ databases">
        <title>Carboxyliciviraga sp.nov., isolated from coastal sediments.</title>
        <authorList>
            <person name="Lu D."/>
            <person name="Zhang T."/>
        </authorList>
    </citation>
    <scope>NUCLEOTIDE SEQUENCE [LARGE SCALE GENOMIC DNA]</scope>
    <source>
        <strain evidence="3 4">N1Y132</strain>
    </source>
</reference>
<evidence type="ECO:0000313" key="4">
    <source>
        <dbReference type="Proteomes" id="UP000605676"/>
    </source>
</evidence>
<sequence>MVRYIIILLLLGVVNANAQTFKGSEVFTWLGDDVNGYVERPFRILESAEIDERTQLPVMVIQVPLSGFVNIDSLKVNYSLETAIIKDKLQLDFLSNISPSELQFIDKRIVCIRRAYFLQLQLLPVIYDDLEKQFHRVDAIKYEIDIPKILHQKTTLKSTNETKSNSVLAAGKWVKIKVSESGVHKIPYSSLSSWGFSNPQNVNVFGNGGNMLPRDNSEFRHEDLVENAIVHDNDAIYFYAQGPVAWKYNEQHEMFEHQLHDYTEEAYYFLSDNNGDGKRVQESDLISSTYTHETNEFDSYQFHELENQNLLKSGSEWYGLRYDPSQTRRYSFDFKYLVKDEDVKLLTHLIARSNIVSEFNTYVDGVQIQNIRIPRVDYNNYVGAFANEGINYTTFSSFGNTIHIDLTYESSSGSASGWLNYLCLNAKEFIAIDKQLQFRNAEISGEGNSTRFYLQGVTSSCVLWDVSDHNMPRSIPINDYSGDKGFTYRTEELREFVAFDMAAGLPQPEFEETMENQDIRGLSVPEMLIVVHPLFENEARRLASIHQQHSGLQCEIVFPYQIYNEFSSGSPDISAIRDYARYLYEQDDRFKCMLLFGDGSYDNRTNSDNNTNFILTYQSDNSINIKNSFVSDDYYGFLDANEGSNILYDKLDIGIGRFPVSDIDQAKIMVDKVEKYLNESALGAWKTDITFLADDGDNNLHMSQADQLSKQVYGDFQSFNHNKIYFDAYPKTTTSSGDRYPGVNEAIKTTLSNGTLLFNYTGHGSERQLAHENVLDKTTIQQLTNIDRLPVFVTATCEFSRYDDFHDISAGEWVVLSQLGGGVALFTTTRIAWSHENFQINKSFYKNIFREDDNGVKIRLGEVIRDTKNAIGNSVNKLNFTLLGDPSLHLMYPSGDITTNSINGEEDPDLRAEMKALTIADVEGKIMSPTTGKSVVTMQVYDKPITVKTLGNKGAVPFEYQVYQNRIYQGQMNADSDHFLASFRIPKDIRYNIGEGRISYYAYDEDGVESFGADNSVLIGGVSDNPPNDADGPNIKMWLNDESFMNGDLTGSQPILYAKLDDESGINISGVGIGHDITLVLDNIRSLPINLNAYFTSDIDSYTSGNLAYQLPQLEEGVHTLELKVWDNLNNSSVSTLDFEVNLNGTMQITETNVYPNPIETNNTVKISFVHDAPNQLLDVTYSIYSLSGRLIERYNTTQAAVGTTITPIEWTPSAAMQKGLYILRCEIRSAENQVGKFSKKIMVIR</sequence>
<evidence type="ECO:0000259" key="2">
    <source>
        <dbReference type="Pfam" id="PF01364"/>
    </source>
</evidence>
<organism evidence="3 4">
    <name type="scientific">Carboxylicivirga marina</name>
    <dbReference type="NCBI Taxonomy" id="2800988"/>
    <lineage>
        <taxon>Bacteria</taxon>
        <taxon>Pseudomonadati</taxon>
        <taxon>Bacteroidota</taxon>
        <taxon>Bacteroidia</taxon>
        <taxon>Marinilabiliales</taxon>
        <taxon>Marinilabiliaceae</taxon>
        <taxon>Carboxylicivirga</taxon>
    </lineage>
</organism>
<dbReference type="InterPro" id="IPR026444">
    <property type="entry name" value="Secre_tail"/>
</dbReference>
<proteinExistence type="predicted"/>
<dbReference type="InterPro" id="IPR029030">
    <property type="entry name" value="Caspase-like_dom_sf"/>
</dbReference>
<dbReference type="Gene3D" id="3.40.50.10390">
    <property type="entry name" value="Gingipain r, domain 1"/>
    <property type="match status" value="1"/>
</dbReference>
<name>A0ABS1HL67_9BACT</name>
<dbReference type="EMBL" id="JAENRR010000033">
    <property type="protein sequence ID" value="MBK3518417.1"/>
    <property type="molecule type" value="Genomic_DNA"/>
</dbReference>
<protein>
    <submittedName>
        <fullName evidence="3">Type IX secretion system sortase PorU</fullName>
    </submittedName>
</protein>
<dbReference type="InterPro" id="IPR029031">
    <property type="entry name" value="Gingipain_N_sf"/>
</dbReference>
<dbReference type="CDD" id="cd02258">
    <property type="entry name" value="Peptidase_C25_N"/>
    <property type="match status" value="1"/>
</dbReference>
<dbReference type="SUPFAM" id="SSF52129">
    <property type="entry name" value="Caspase-like"/>
    <property type="match status" value="1"/>
</dbReference>
<feature type="domain" description="Gingipain" evidence="2">
    <location>
        <begin position="527"/>
        <end position="890"/>
    </location>
</feature>
<accession>A0ABS1HL67</accession>
<keyword evidence="4" id="KW-1185">Reference proteome</keyword>
<dbReference type="Pfam" id="PF01364">
    <property type="entry name" value="Peptidase_C25"/>
    <property type="match status" value="1"/>
</dbReference>
<evidence type="ECO:0000313" key="3">
    <source>
        <dbReference type="EMBL" id="MBK3518417.1"/>
    </source>
</evidence>
<dbReference type="InterPro" id="IPR001769">
    <property type="entry name" value="Gingipain"/>
</dbReference>
<keyword evidence="1" id="KW-0732">Signal</keyword>
<dbReference type="RefSeq" id="WP_200465645.1">
    <property type="nucleotide sequence ID" value="NZ_JAENRR010000033.1"/>
</dbReference>
<comment type="caution">
    <text evidence="3">The sequence shown here is derived from an EMBL/GenBank/DDBJ whole genome shotgun (WGS) entry which is preliminary data.</text>
</comment>
<gene>
    <name evidence="3" type="primary">porU</name>
    <name evidence="3" type="ORF">JIV24_13820</name>
</gene>
<dbReference type="NCBIfam" id="NF033707">
    <property type="entry name" value="T9SS_sortase"/>
    <property type="match status" value="1"/>
</dbReference>
<evidence type="ECO:0000256" key="1">
    <source>
        <dbReference type="ARBA" id="ARBA00022729"/>
    </source>
</evidence>